<accession>A0ABR3A5B9</accession>
<keyword evidence="4 6" id="KW-0238">DNA-binding</keyword>
<evidence type="ECO:0000256" key="6">
    <source>
        <dbReference type="RuleBase" id="RU365058"/>
    </source>
</evidence>
<dbReference type="CDD" id="cd00009">
    <property type="entry name" value="AAA"/>
    <property type="match status" value="1"/>
</dbReference>
<dbReference type="Pfam" id="PF00004">
    <property type="entry name" value="AAA"/>
    <property type="match status" value="1"/>
</dbReference>
<feature type="compositionally biased region" description="Low complexity" evidence="7">
    <location>
        <begin position="330"/>
        <end position="341"/>
    </location>
</feature>
<feature type="compositionally biased region" description="Acidic residues" evidence="7">
    <location>
        <begin position="226"/>
        <end position="235"/>
    </location>
</feature>
<feature type="region of interest" description="Disordered" evidence="7">
    <location>
        <begin position="1"/>
        <end position="28"/>
    </location>
</feature>
<dbReference type="PANTHER" id="PTHR10763">
    <property type="entry name" value="CELL DIVISION CONTROL PROTEIN 6-RELATED"/>
    <property type="match status" value="1"/>
</dbReference>
<comment type="similarity">
    <text evidence="2 6">Belongs to the ORC1 family.</text>
</comment>
<dbReference type="Pfam" id="PF22606">
    <property type="entry name" value="Cdc6-ORC-like_ATPase_lid"/>
    <property type="match status" value="1"/>
</dbReference>
<dbReference type="InterPro" id="IPR054425">
    <property type="entry name" value="Cdc6_ORC1-like_ATPase_lid"/>
</dbReference>
<feature type="region of interest" description="Disordered" evidence="7">
    <location>
        <begin position="299"/>
        <end position="423"/>
    </location>
</feature>
<dbReference type="SUPFAM" id="SSF52540">
    <property type="entry name" value="P-loop containing nucleoside triphosphate hydrolases"/>
    <property type="match status" value="1"/>
</dbReference>
<keyword evidence="5 6" id="KW-0539">Nucleus</keyword>
<name>A0ABR3A5B9_9AGAR</name>
<dbReference type="Gene3D" id="1.10.8.60">
    <property type="match status" value="1"/>
</dbReference>
<dbReference type="InterPro" id="IPR001025">
    <property type="entry name" value="BAH_dom"/>
</dbReference>
<evidence type="ECO:0000256" key="1">
    <source>
        <dbReference type="ARBA" id="ARBA00004123"/>
    </source>
</evidence>
<evidence type="ECO:0000313" key="9">
    <source>
        <dbReference type="EMBL" id="KAL0068798.1"/>
    </source>
</evidence>
<dbReference type="InterPro" id="IPR050311">
    <property type="entry name" value="ORC1/CDC6"/>
</dbReference>
<evidence type="ECO:0000256" key="5">
    <source>
        <dbReference type="ARBA" id="ARBA00023242"/>
    </source>
</evidence>
<proteinExistence type="inferred from homology"/>
<evidence type="ECO:0000313" key="10">
    <source>
        <dbReference type="Proteomes" id="UP001437256"/>
    </source>
</evidence>
<evidence type="ECO:0000256" key="4">
    <source>
        <dbReference type="ARBA" id="ARBA00023125"/>
    </source>
</evidence>
<feature type="domain" description="BAH" evidence="8">
    <location>
        <begin position="110"/>
        <end position="262"/>
    </location>
</feature>
<evidence type="ECO:0000256" key="3">
    <source>
        <dbReference type="ARBA" id="ARBA00022705"/>
    </source>
</evidence>
<dbReference type="InterPro" id="IPR003593">
    <property type="entry name" value="AAA+_ATPase"/>
</dbReference>
<feature type="compositionally biased region" description="Basic residues" evidence="7">
    <location>
        <begin position="305"/>
        <end position="320"/>
    </location>
</feature>
<keyword evidence="6" id="KW-0547">Nucleotide-binding</keyword>
<dbReference type="EMBL" id="JBBXMP010000016">
    <property type="protein sequence ID" value="KAL0068798.1"/>
    <property type="molecule type" value="Genomic_DNA"/>
</dbReference>
<keyword evidence="6" id="KW-0067">ATP-binding</keyword>
<feature type="region of interest" description="Disordered" evidence="7">
    <location>
        <begin position="207"/>
        <end position="239"/>
    </location>
</feature>
<keyword evidence="3 6" id="KW-0235">DNA replication</keyword>
<dbReference type="Gene3D" id="2.30.30.490">
    <property type="match status" value="1"/>
</dbReference>
<protein>
    <recommendedName>
        <fullName evidence="6">Origin recognition complex subunit 1</fullName>
    </recommendedName>
</protein>
<comment type="caution">
    <text evidence="9">The sequence shown here is derived from an EMBL/GenBank/DDBJ whole genome shotgun (WGS) entry which is preliminary data.</text>
</comment>
<comment type="subcellular location">
    <subcellularLocation>
        <location evidence="1 6">Nucleus</location>
    </subcellularLocation>
</comment>
<feature type="compositionally biased region" description="Acidic residues" evidence="7">
    <location>
        <begin position="342"/>
        <end position="374"/>
    </location>
</feature>
<evidence type="ECO:0000256" key="7">
    <source>
        <dbReference type="SAM" id="MobiDB-lite"/>
    </source>
</evidence>
<comment type="subunit">
    <text evidence="6">ORC is composed of six subunits.</text>
</comment>
<sequence>MAVPTTPRRSKRGQPIVTSPSKVNRGKKATWVSEAVHTRRTDPEFDLFGSEFDRWREQMEEDEGRESEHQHITRFYNQIEISNPMSAMGRRTSKGKAKGKGKVRDVDDTMTYKIGDTVLVETFNYMHMAKKVPNVAVIMDMWETDFEGPEDMSKMKVLIHWFVRPTELPTFRAKRNYHQDEVYYSLAGSDVLDPLVILGPCKIREGKKDDVPKSPSKKGSRTLDRIDEEDEDEDLEHASGSEESLQCRLVLDSKKGLFYSFSWDIHHLTATRKYEARDAGDWTMEKACKFWDIDLGQVSKDTGKSKPKAQQSRKKLKTKHVVKEEEPESDPSSGEEYQTGENQEEEESDQEPEEEVPEEDLFEEEPEVVDDEDERVPRTPRKRKRGVSIYSTPKKSRGRQVVAPTPHSKAAIRRRQKSASPSKLKAVRLQATYNAPDKTLKALPPDPWLRAMHVLHVGSRPKVLPCREDEYDEVLQTIRDMVEEGSGGCLYISGLPGTGKTATVYSVIRELQRMAQDNETNPFTYCEINGLKIPDPTTAYTMLWEAVSGHDVAKEGHLKITAKESLRSLTRHFGGGAGRGRGPGDYSCVVLMDELDQVVTSKQDVIYNFFNWPTIANSKLIVIAVANTHDLPERVMTGRVRSRLGMKRINFQPYSREQLEEIVQTRLKTASESLPSKHSKEVLKMDAIKLAAMKVSGITGDCRRVLDICRRAVELVREHGGTARADDITQVVKMMQNSPTAAYLKECSLHERIMLASLIKCIKREGVEEIKLDDVYYQHLIYIVTLTSDDDPRRKPTSSELDMVLQSLVSSRAILLEDGALAMRKAEGERKMVLNLEQSEIERVLSDAGGEVWKKILSA</sequence>
<keyword evidence="10" id="KW-1185">Reference proteome</keyword>
<reference evidence="9 10" key="1">
    <citation type="submission" date="2024-05" db="EMBL/GenBank/DDBJ databases">
        <title>A draft genome resource for the thread blight pathogen Marasmius tenuissimus strain MS-2.</title>
        <authorList>
            <person name="Yulfo-Soto G.E."/>
            <person name="Baruah I.K."/>
            <person name="Amoako-Attah I."/>
            <person name="Bukari Y."/>
            <person name="Meinhardt L.W."/>
            <person name="Bailey B.A."/>
            <person name="Cohen S.P."/>
        </authorList>
    </citation>
    <scope>NUCLEOTIDE SEQUENCE [LARGE SCALE GENOMIC DNA]</scope>
    <source>
        <strain evidence="9 10">MS-2</strain>
    </source>
</reference>
<comment type="function">
    <text evidence="6">Component of the origin recognition complex (ORC) that binds origins of replication. DNA-binding is ATP-dependent, however specific DNA sequences that define origins of replication have not been identified so far. ORC is required to assemble the pre-replication complex necessary to initiate DNA replication.</text>
</comment>
<organism evidence="9 10">
    <name type="scientific">Marasmius tenuissimus</name>
    <dbReference type="NCBI Taxonomy" id="585030"/>
    <lineage>
        <taxon>Eukaryota</taxon>
        <taxon>Fungi</taxon>
        <taxon>Dikarya</taxon>
        <taxon>Basidiomycota</taxon>
        <taxon>Agaricomycotina</taxon>
        <taxon>Agaricomycetes</taxon>
        <taxon>Agaricomycetidae</taxon>
        <taxon>Agaricales</taxon>
        <taxon>Marasmiineae</taxon>
        <taxon>Marasmiaceae</taxon>
        <taxon>Marasmius</taxon>
    </lineage>
</organism>
<dbReference type="InterPro" id="IPR027417">
    <property type="entry name" value="P-loop_NTPase"/>
</dbReference>
<dbReference type="Gene3D" id="3.40.50.300">
    <property type="entry name" value="P-loop containing nucleotide triphosphate hydrolases"/>
    <property type="match status" value="1"/>
</dbReference>
<dbReference type="Proteomes" id="UP001437256">
    <property type="component" value="Unassembled WGS sequence"/>
</dbReference>
<dbReference type="InterPro" id="IPR043151">
    <property type="entry name" value="BAH_sf"/>
</dbReference>
<gene>
    <name evidence="9" type="primary">ORC1</name>
    <name evidence="9" type="ORF">AAF712_004127</name>
</gene>
<evidence type="ECO:0000259" key="8">
    <source>
        <dbReference type="PROSITE" id="PS51038"/>
    </source>
</evidence>
<dbReference type="PANTHER" id="PTHR10763:SF23">
    <property type="entry name" value="ORIGIN RECOGNITION COMPLEX SUBUNIT 1"/>
    <property type="match status" value="1"/>
</dbReference>
<dbReference type="SMART" id="SM00382">
    <property type="entry name" value="AAA"/>
    <property type="match status" value="1"/>
</dbReference>
<dbReference type="InterPro" id="IPR003959">
    <property type="entry name" value="ATPase_AAA_core"/>
</dbReference>
<dbReference type="PROSITE" id="PS51038">
    <property type="entry name" value="BAH"/>
    <property type="match status" value="1"/>
</dbReference>
<evidence type="ECO:0000256" key="2">
    <source>
        <dbReference type="ARBA" id="ARBA00008398"/>
    </source>
</evidence>